<dbReference type="PANTHER" id="PTHR35356:SF3">
    <property type="entry name" value="OS01G0156300 PROTEIN"/>
    <property type="match status" value="1"/>
</dbReference>
<dbReference type="PANTHER" id="PTHR35356">
    <property type="entry name" value="OS01G0156300 PROTEIN-RELATED"/>
    <property type="match status" value="1"/>
</dbReference>
<keyword evidence="2" id="KW-1185">Reference proteome</keyword>
<dbReference type="AlphaFoldDB" id="A0A0D9UWY7"/>
<dbReference type="Pfam" id="PF06533">
    <property type="entry name" value="DUF1110"/>
    <property type="match status" value="1"/>
</dbReference>
<accession>A0A0D9UWY7</accession>
<dbReference type="EnsemblPlants" id="LPERR01G03360.1">
    <property type="protein sequence ID" value="LPERR01G03360.1"/>
    <property type="gene ID" value="LPERR01G03360"/>
</dbReference>
<dbReference type="HOGENOM" id="CLU_120173_0_0_1"/>
<evidence type="ECO:0000313" key="2">
    <source>
        <dbReference type="Proteomes" id="UP000032180"/>
    </source>
</evidence>
<dbReference type="eggNOG" id="ENOG502R4MU">
    <property type="taxonomic scope" value="Eukaryota"/>
</dbReference>
<dbReference type="Gramene" id="LPERR01G03360.1">
    <property type="protein sequence ID" value="LPERR01G03360.1"/>
    <property type="gene ID" value="LPERR01G03360"/>
</dbReference>
<protein>
    <submittedName>
        <fullName evidence="1">Uncharacterized protein</fullName>
    </submittedName>
</protein>
<reference evidence="2" key="2">
    <citation type="submission" date="2013-12" db="EMBL/GenBank/DDBJ databases">
        <authorList>
            <person name="Yu Y."/>
            <person name="Lee S."/>
            <person name="de Baynast K."/>
            <person name="Wissotski M."/>
            <person name="Liu L."/>
            <person name="Talag J."/>
            <person name="Goicoechea J."/>
            <person name="Angelova A."/>
            <person name="Jetty R."/>
            <person name="Kudrna D."/>
            <person name="Golser W."/>
            <person name="Rivera L."/>
            <person name="Zhang J."/>
            <person name="Wing R."/>
        </authorList>
    </citation>
    <scope>NUCLEOTIDE SEQUENCE</scope>
</reference>
<dbReference type="Proteomes" id="UP000032180">
    <property type="component" value="Chromosome 1"/>
</dbReference>
<evidence type="ECO:0000313" key="1">
    <source>
        <dbReference type="EnsemblPlants" id="LPERR01G03360.1"/>
    </source>
</evidence>
<reference evidence="1 2" key="1">
    <citation type="submission" date="2012-08" db="EMBL/GenBank/DDBJ databases">
        <title>Oryza genome evolution.</title>
        <authorList>
            <person name="Wing R.A."/>
        </authorList>
    </citation>
    <scope>NUCLEOTIDE SEQUENCE</scope>
</reference>
<name>A0A0D9UWY7_9ORYZ</name>
<organism evidence="1 2">
    <name type="scientific">Leersia perrieri</name>
    <dbReference type="NCBI Taxonomy" id="77586"/>
    <lineage>
        <taxon>Eukaryota</taxon>
        <taxon>Viridiplantae</taxon>
        <taxon>Streptophyta</taxon>
        <taxon>Embryophyta</taxon>
        <taxon>Tracheophyta</taxon>
        <taxon>Spermatophyta</taxon>
        <taxon>Magnoliopsida</taxon>
        <taxon>Liliopsida</taxon>
        <taxon>Poales</taxon>
        <taxon>Poaceae</taxon>
        <taxon>BOP clade</taxon>
        <taxon>Oryzoideae</taxon>
        <taxon>Oryzeae</taxon>
        <taxon>Oryzinae</taxon>
        <taxon>Leersia</taxon>
    </lineage>
</organism>
<reference evidence="1" key="3">
    <citation type="submission" date="2015-04" db="UniProtKB">
        <authorList>
            <consortium name="EnsemblPlants"/>
        </authorList>
    </citation>
    <scope>IDENTIFICATION</scope>
</reference>
<sequence length="187" mass="20045">MAAAAAAAVEKWRARFRDRVEESESCLLRVYGSLTAALQYVEAPMVARDRIKLALEALGDASSDLSFAMSSMKAAEILALRGGGASPSLPCIRIEELGVQYLAERNAGLKLRDAWEDAKEAYPVVEQSRSHLEAVLLLLDHLGVPDVDDLIQADRRAAVDCIKAAKGNAELGCGRAIAARRDVPGAN</sequence>
<dbReference type="InterPro" id="IPR010535">
    <property type="entry name" value="DUF1110"/>
</dbReference>
<proteinExistence type="predicted"/>